<dbReference type="PANTHER" id="PTHR34978">
    <property type="entry name" value="POSSIBLE SENSOR-TRANSDUCER PROTEIN BLAR"/>
    <property type="match status" value="1"/>
</dbReference>
<keyword evidence="1" id="KW-0812">Transmembrane</keyword>
<dbReference type="Proteomes" id="UP000034837">
    <property type="component" value="Unassembled WGS sequence"/>
</dbReference>
<dbReference type="PANTHER" id="PTHR34978:SF3">
    <property type="entry name" value="SLR0241 PROTEIN"/>
    <property type="match status" value="1"/>
</dbReference>
<dbReference type="Pfam" id="PF05569">
    <property type="entry name" value="Peptidase_M56"/>
    <property type="match status" value="1"/>
</dbReference>
<proteinExistence type="predicted"/>
<evidence type="ECO:0000256" key="1">
    <source>
        <dbReference type="SAM" id="Phobius"/>
    </source>
</evidence>
<dbReference type="InterPro" id="IPR008756">
    <property type="entry name" value="Peptidase_M56"/>
</dbReference>
<sequence length="352" mass="39620">MEKTFAQRSRRSFGQLTLIFVGFATLVFFLFFKIAQRIKTLAAVFIHKLEVACGCTQMTQLAAMHPFITAAIVALSVLILAFIVFLVYKFVALLVQTRRFYQKNLTSAKVDLSSKLKRTLNNLGLRKNVVTEIKENTPVVFCYGLIRPRICISSGLIKILKNDELQAVLLHENQHRLSNDPLKLFIIKFFQNIFFFLPGLKTIINKYLTFSELAADEQATNNFTDRPKLARAIFKITQAEEQNTIRTGLATSFFTSTIEERVNKLADDSYLPQFKVWGRGFVFGISAVMLTVLATFIFLADSTKAFDMHNTGNCAYSTGNNSSCNLTSESVCGNINSTNKPSCEVNYSPVDK</sequence>
<organism evidence="3 4">
    <name type="scientific">Candidatus Magasanikbacteria bacterium GW2011_GWA2_42_32</name>
    <dbReference type="NCBI Taxonomy" id="1619039"/>
    <lineage>
        <taxon>Bacteria</taxon>
        <taxon>Candidatus Magasanikiibacteriota</taxon>
    </lineage>
</organism>
<gene>
    <name evidence="3" type="ORF">UV20_C0004G0106</name>
</gene>
<keyword evidence="1" id="KW-0472">Membrane</keyword>
<feature type="transmembrane region" description="Helical" evidence="1">
    <location>
        <begin position="67"/>
        <end position="95"/>
    </location>
</feature>
<evidence type="ECO:0000313" key="4">
    <source>
        <dbReference type="Proteomes" id="UP000034837"/>
    </source>
</evidence>
<dbReference type="Gene3D" id="3.30.2010.10">
    <property type="entry name" value="Metalloproteases ('zincins'), catalytic domain"/>
    <property type="match status" value="1"/>
</dbReference>
<reference evidence="3 4" key="1">
    <citation type="journal article" date="2015" name="Nature">
        <title>rRNA introns, odd ribosomes, and small enigmatic genomes across a large radiation of phyla.</title>
        <authorList>
            <person name="Brown C.T."/>
            <person name="Hug L.A."/>
            <person name="Thomas B.C."/>
            <person name="Sharon I."/>
            <person name="Castelle C.J."/>
            <person name="Singh A."/>
            <person name="Wilkins M.J."/>
            <person name="Williams K.H."/>
            <person name="Banfield J.F."/>
        </authorList>
    </citation>
    <scope>NUCLEOTIDE SEQUENCE [LARGE SCALE GENOMIC DNA]</scope>
</reference>
<accession>A0A0G1A7K1</accession>
<dbReference type="EMBL" id="LCDO01000004">
    <property type="protein sequence ID" value="KKS57010.1"/>
    <property type="molecule type" value="Genomic_DNA"/>
</dbReference>
<dbReference type="CDD" id="cd07326">
    <property type="entry name" value="M56_BlaR1_MecR1_like"/>
    <property type="match status" value="1"/>
</dbReference>
<feature type="domain" description="Peptidase M56" evidence="2">
    <location>
        <begin position="71"/>
        <end position="263"/>
    </location>
</feature>
<evidence type="ECO:0000313" key="3">
    <source>
        <dbReference type="EMBL" id="KKS57010.1"/>
    </source>
</evidence>
<evidence type="ECO:0000259" key="2">
    <source>
        <dbReference type="Pfam" id="PF05569"/>
    </source>
</evidence>
<dbReference type="InterPro" id="IPR052173">
    <property type="entry name" value="Beta-lactam_resp_regulator"/>
</dbReference>
<feature type="transmembrane region" description="Helical" evidence="1">
    <location>
        <begin position="280"/>
        <end position="300"/>
    </location>
</feature>
<dbReference type="AlphaFoldDB" id="A0A0G1A7K1"/>
<feature type="transmembrane region" description="Helical" evidence="1">
    <location>
        <begin position="12"/>
        <end position="32"/>
    </location>
</feature>
<keyword evidence="1" id="KW-1133">Transmembrane helix</keyword>
<name>A0A0G1A7K1_9BACT</name>
<comment type="caution">
    <text evidence="3">The sequence shown here is derived from an EMBL/GenBank/DDBJ whole genome shotgun (WGS) entry which is preliminary data.</text>
</comment>
<protein>
    <recommendedName>
        <fullName evidence="2">Peptidase M56 domain-containing protein</fullName>
    </recommendedName>
</protein>